<feature type="signal peptide" evidence="6">
    <location>
        <begin position="1"/>
        <end position="36"/>
    </location>
</feature>
<evidence type="ECO:0000256" key="5">
    <source>
        <dbReference type="ARBA" id="ARBA00023237"/>
    </source>
</evidence>
<dbReference type="PANTHER" id="PTHR38776">
    <property type="entry name" value="MLTA-INTERACTING PROTEIN-RELATED"/>
    <property type="match status" value="1"/>
</dbReference>
<dbReference type="KEGG" id="otr:OTERR_29980"/>
<evidence type="ECO:0000256" key="3">
    <source>
        <dbReference type="ARBA" id="ARBA00022729"/>
    </source>
</evidence>
<dbReference type="PANTHER" id="PTHR38776:SF1">
    <property type="entry name" value="MLTA-INTERACTING PROTEIN-RELATED"/>
    <property type="match status" value="1"/>
</dbReference>
<proteinExistence type="inferred from homology"/>
<dbReference type="GO" id="GO:0009279">
    <property type="term" value="C:cell outer membrane"/>
    <property type="evidence" value="ECO:0007669"/>
    <property type="project" value="UniProtKB-SubCell"/>
</dbReference>
<protein>
    <submittedName>
        <fullName evidence="7">MipA family protein</fullName>
    </submittedName>
</protein>
<keyword evidence="8" id="KW-1185">Reference proteome</keyword>
<keyword evidence="5" id="KW-0998">Cell outer membrane</keyword>
<evidence type="ECO:0000313" key="7">
    <source>
        <dbReference type="EMBL" id="QEL66474.1"/>
    </source>
</evidence>
<feature type="chain" id="PRO_5023023431" evidence="6">
    <location>
        <begin position="37"/>
        <end position="299"/>
    </location>
</feature>
<evidence type="ECO:0000256" key="1">
    <source>
        <dbReference type="ARBA" id="ARBA00004442"/>
    </source>
</evidence>
<keyword evidence="3 6" id="KW-0732">Signal</keyword>
<evidence type="ECO:0000313" key="8">
    <source>
        <dbReference type="Proteomes" id="UP000323671"/>
    </source>
</evidence>
<evidence type="ECO:0000256" key="2">
    <source>
        <dbReference type="ARBA" id="ARBA00005722"/>
    </source>
</evidence>
<evidence type="ECO:0000256" key="4">
    <source>
        <dbReference type="ARBA" id="ARBA00023136"/>
    </source>
</evidence>
<reference evidence="7 8" key="1">
    <citation type="submission" date="2017-07" db="EMBL/GenBank/DDBJ databases">
        <title>Complete genome sequence of Oryzomicrobium terrae TPP412.</title>
        <authorList>
            <person name="Chiu L.-W."/>
            <person name="Lo K.-J."/>
            <person name="Tsai Y.-M."/>
            <person name="Lin S.-S."/>
            <person name="Kuo C.-H."/>
            <person name="Liu C.-T."/>
        </authorList>
    </citation>
    <scope>NUCLEOTIDE SEQUENCE [LARGE SCALE GENOMIC DNA]</scope>
    <source>
        <strain evidence="7 8">TPP412</strain>
    </source>
</reference>
<comment type="subcellular location">
    <subcellularLocation>
        <location evidence="1">Cell outer membrane</location>
    </subcellularLocation>
</comment>
<dbReference type="RefSeq" id="WP_149426301.1">
    <property type="nucleotide sequence ID" value="NZ_CP022579.1"/>
</dbReference>
<gene>
    <name evidence="7" type="primary">mipA</name>
    <name evidence="7" type="ORF">OTERR_29980</name>
</gene>
<dbReference type="InterPro" id="IPR010583">
    <property type="entry name" value="MipA"/>
</dbReference>
<sequence length="299" mass="31332">MSNPAPLRASNTLSTTVRPAACLAALLALAAGPLRAEPTAEPAATSATPAISVAAATPSMPATPTAAAPSAKSAWSGTVGLGPMVFPKYTGGNGMRTWLVPLISASYGDTAYIEPLRAGAYLWGSDDRKMALGLAVEPRFGFQARDGARLAGMATRRNSLEVGPAFDWDLGVVAIDLSLFTDLTNSSRGLSQRLYVYREFLKDGRWKLNGFVGADRLGSRTANYFFGVAADEATAARPAYRPGASTNATLGLDGAYKLSRDYSLVFGLQAARLNGGIARSPIVATRQANLGWLGLAWNL</sequence>
<evidence type="ECO:0000256" key="6">
    <source>
        <dbReference type="SAM" id="SignalP"/>
    </source>
</evidence>
<dbReference type="Proteomes" id="UP000323671">
    <property type="component" value="Chromosome"/>
</dbReference>
<dbReference type="AlphaFoldDB" id="A0A5C1ECK8"/>
<dbReference type="Pfam" id="PF06629">
    <property type="entry name" value="MipA"/>
    <property type="match status" value="1"/>
</dbReference>
<name>A0A5C1ECK8_9RHOO</name>
<comment type="similarity">
    <text evidence="2">Belongs to the MipA/OmpV family.</text>
</comment>
<organism evidence="7 8">
    <name type="scientific">Oryzomicrobium terrae</name>
    <dbReference type="NCBI Taxonomy" id="1735038"/>
    <lineage>
        <taxon>Bacteria</taxon>
        <taxon>Pseudomonadati</taxon>
        <taxon>Pseudomonadota</taxon>
        <taxon>Betaproteobacteria</taxon>
        <taxon>Rhodocyclales</taxon>
        <taxon>Rhodocyclaceae</taxon>
        <taxon>Oryzomicrobium</taxon>
    </lineage>
</organism>
<keyword evidence="4" id="KW-0472">Membrane</keyword>
<dbReference type="EMBL" id="CP022579">
    <property type="protein sequence ID" value="QEL66474.1"/>
    <property type="molecule type" value="Genomic_DNA"/>
</dbReference>
<accession>A0A5C1ECK8</accession>